<dbReference type="InterPro" id="IPR005119">
    <property type="entry name" value="LysR_subst-bd"/>
</dbReference>
<dbReference type="GO" id="GO:0003700">
    <property type="term" value="F:DNA-binding transcription factor activity"/>
    <property type="evidence" value="ECO:0007669"/>
    <property type="project" value="InterPro"/>
</dbReference>
<dbReference type="PANTHER" id="PTHR30537:SF26">
    <property type="entry name" value="GLYCINE CLEAVAGE SYSTEM TRANSCRIPTIONAL ACTIVATOR"/>
    <property type="match status" value="1"/>
</dbReference>
<dbReference type="PANTHER" id="PTHR30537">
    <property type="entry name" value="HTH-TYPE TRANSCRIPTIONAL REGULATOR"/>
    <property type="match status" value="1"/>
</dbReference>
<dbReference type="Proteomes" id="UP000233742">
    <property type="component" value="Chromosome"/>
</dbReference>
<dbReference type="CDD" id="cd08432">
    <property type="entry name" value="PBP2_GcdR_TrpI_HvrB_AmpR_like"/>
    <property type="match status" value="1"/>
</dbReference>
<dbReference type="PROSITE" id="PS50931">
    <property type="entry name" value="HTH_LYSR"/>
    <property type="match status" value="1"/>
</dbReference>
<comment type="similarity">
    <text evidence="1">Belongs to the LysR transcriptional regulatory family.</text>
</comment>
<gene>
    <name evidence="6" type="ORF">CUV01_13845</name>
</gene>
<dbReference type="GO" id="GO:0043565">
    <property type="term" value="F:sequence-specific DNA binding"/>
    <property type="evidence" value="ECO:0007669"/>
    <property type="project" value="TreeGrafter"/>
</dbReference>
<evidence type="ECO:0000256" key="1">
    <source>
        <dbReference type="ARBA" id="ARBA00009437"/>
    </source>
</evidence>
<evidence type="ECO:0000313" key="7">
    <source>
        <dbReference type="Proteomes" id="UP000233742"/>
    </source>
</evidence>
<dbReference type="InterPro" id="IPR000847">
    <property type="entry name" value="LysR_HTH_N"/>
</dbReference>
<dbReference type="OrthoDB" id="9813056at2"/>
<dbReference type="InterPro" id="IPR036390">
    <property type="entry name" value="WH_DNA-bd_sf"/>
</dbReference>
<accession>A0A2K9EYD4</accession>
<feature type="domain" description="HTH lysR-type" evidence="5">
    <location>
        <begin position="4"/>
        <end position="61"/>
    </location>
</feature>
<dbReference type="Pfam" id="PF03466">
    <property type="entry name" value="LysR_substrate"/>
    <property type="match status" value="1"/>
</dbReference>
<dbReference type="Pfam" id="PF00126">
    <property type="entry name" value="HTH_1"/>
    <property type="match status" value="1"/>
</dbReference>
<dbReference type="SUPFAM" id="SSF53850">
    <property type="entry name" value="Periplasmic binding protein-like II"/>
    <property type="match status" value="1"/>
</dbReference>
<keyword evidence="2" id="KW-0805">Transcription regulation</keyword>
<dbReference type="InterPro" id="IPR058163">
    <property type="entry name" value="LysR-type_TF_proteobact-type"/>
</dbReference>
<reference evidence="6 7" key="1">
    <citation type="submission" date="2017-12" db="EMBL/GenBank/DDBJ databases">
        <authorList>
            <person name="Hurst M.R.H."/>
        </authorList>
    </citation>
    <scope>NUCLEOTIDE SEQUENCE [LARGE SCALE GENOMIC DNA]</scope>
    <source>
        <strain evidence="6 7">BM15</strain>
    </source>
</reference>
<dbReference type="RefSeq" id="WP_101460986.1">
    <property type="nucleotide sequence ID" value="NZ_CP025408.1"/>
</dbReference>
<dbReference type="Gene3D" id="1.10.10.10">
    <property type="entry name" value="Winged helix-like DNA-binding domain superfamily/Winged helix DNA-binding domain"/>
    <property type="match status" value="1"/>
</dbReference>
<keyword evidence="7" id="KW-1185">Reference proteome</keyword>
<evidence type="ECO:0000259" key="5">
    <source>
        <dbReference type="PROSITE" id="PS50931"/>
    </source>
</evidence>
<proteinExistence type="inferred from homology"/>
<dbReference type="Gene3D" id="3.40.190.10">
    <property type="entry name" value="Periplasmic binding protein-like II"/>
    <property type="match status" value="2"/>
</dbReference>
<evidence type="ECO:0000256" key="4">
    <source>
        <dbReference type="ARBA" id="ARBA00023163"/>
    </source>
</evidence>
<dbReference type="KEGG" id="paro:CUV01_13845"/>
<dbReference type="EMBL" id="CP025408">
    <property type="protein sequence ID" value="AUH34324.1"/>
    <property type="molecule type" value="Genomic_DNA"/>
</dbReference>
<organism evidence="6 7">
    <name type="scientific">Paracoccus tegillarcae</name>
    <dbReference type="NCBI Taxonomy" id="1529068"/>
    <lineage>
        <taxon>Bacteria</taxon>
        <taxon>Pseudomonadati</taxon>
        <taxon>Pseudomonadota</taxon>
        <taxon>Alphaproteobacteria</taxon>
        <taxon>Rhodobacterales</taxon>
        <taxon>Paracoccaceae</taxon>
        <taxon>Paracoccus</taxon>
    </lineage>
</organism>
<name>A0A2K9EYD4_9RHOB</name>
<protein>
    <submittedName>
        <fullName evidence="6">LysR family transcriptional regulator</fullName>
    </submittedName>
</protein>
<dbReference type="SUPFAM" id="SSF46785">
    <property type="entry name" value="Winged helix' DNA-binding domain"/>
    <property type="match status" value="1"/>
</dbReference>
<evidence type="ECO:0000256" key="3">
    <source>
        <dbReference type="ARBA" id="ARBA00023125"/>
    </source>
</evidence>
<evidence type="ECO:0000256" key="2">
    <source>
        <dbReference type="ARBA" id="ARBA00023015"/>
    </source>
</evidence>
<dbReference type="InterPro" id="IPR036388">
    <property type="entry name" value="WH-like_DNA-bd_sf"/>
</dbReference>
<keyword evidence="3" id="KW-0238">DNA-binding</keyword>
<keyword evidence="4" id="KW-0804">Transcription</keyword>
<sequence>MQLPPLAAIRVFESAARHLSFTKAATELGMTQAGVSYQIKLLEERLGTPLFLRKPRALQLTRLGTQLSAPTSQAFKILRHAYADPTDSGKTLSISSPITLAGNWLGERLGRFQMEHPALSIKMDANDRLVDFAHDDVDIAIRHGDGDWPGLTAQHLFDFEVTPMLSPNLLKTCCLETPEQLRDLPWIDPQDPNWELWIKKAGVTSCACYSRQTPVLGTQVNEARAAIADQGVAMLSPRFFRYELASGSLIQPFQLLAGNGKAYWLVYPEARRNRPTIRAFRQFLLAEIAADS</sequence>
<dbReference type="AlphaFoldDB" id="A0A2K9EYD4"/>
<evidence type="ECO:0000313" key="6">
    <source>
        <dbReference type="EMBL" id="AUH34324.1"/>
    </source>
</evidence>
<dbReference type="PRINTS" id="PR00039">
    <property type="entry name" value="HTHLYSR"/>
</dbReference>
<dbReference type="GO" id="GO:0006351">
    <property type="term" value="P:DNA-templated transcription"/>
    <property type="evidence" value="ECO:0007669"/>
    <property type="project" value="TreeGrafter"/>
</dbReference>